<protein>
    <submittedName>
        <fullName evidence="2">Uncharacterized protein</fullName>
    </submittedName>
</protein>
<dbReference type="EMBL" id="BMUL01000001">
    <property type="protein sequence ID" value="GHA65226.1"/>
    <property type="molecule type" value="Genomic_DNA"/>
</dbReference>
<keyword evidence="1" id="KW-0812">Transmembrane</keyword>
<evidence type="ECO:0000313" key="3">
    <source>
        <dbReference type="Proteomes" id="UP000644020"/>
    </source>
</evidence>
<evidence type="ECO:0000313" key="2">
    <source>
        <dbReference type="EMBL" id="GHA65226.1"/>
    </source>
</evidence>
<feature type="transmembrane region" description="Helical" evidence="1">
    <location>
        <begin position="38"/>
        <end position="62"/>
    </location>
</feature>
<dbReference type="RefSeq" id="WP_189974667.1">
    <property type="nucleotide sequence ID" value="NZ_BMUL01000001.1"/>
</dbReference>
<name>A0A918W4S0_9ACTN</name>
<keyword evidence="1" id="KW-1133">Transmembrane helix</keyword>
<dbReference type="AlphaFoldDB" id="A0A918W4S0"/>
<organism evidence="2 3">
    <name type="scientific">Streptomyces termitum</name>
    <dbReference type="NCBI Taxonomy" id="67368"/>
    <lineage>
        <taxon>Bacteria</taxon>
        <taxon>Bacillati</taxon>
        <taxon>Actinomycetota</taxon>
        <taxon>Actinomycetes</taxon>
        <taxon>Kitasatosporales</taxon>
        <taxon>Streptomycetaceae</taxon>
        <taxon>Streptomyces</taxon>
    </lineage>
</organism>
<reference evidence="2" key="1">
    <citation type="journal article" date="2014" name="Int. J. Syst. Evol. Microbiol.">
        <title>Complete genome sequence of Corynebacterium casei LMG S-19264T (=DSM 44701T), isolated from a smear-ripened cheese.</title>
        <authorList>
            <consortium name="US DOE Joint Genome Institute (JGI-PGF)"/>
            <person name="Walter F."/>
            <person name="Albersmeier A."/>
            <person name="Kalinowski J."/>
            <person name="Ruckert C."/>
        </authorList>
    </citation>
    <scope>NUCLEOTIDE SEQUENCE</scope>
    <source>
        <strain evidence="2">JCM 4518</strain>
    </source>
</reference>
<proteinExistence type="predicted"/>
<comment type="caution">
    <text evidence="2">The sequence shown here is derived from an EMBL/GenBank/DDBJ whole genome shotgun (WGS) entry which is preliminary data.</text>
</comment>
<keyword evidence="1" id="KW-0472">Membrane</keyword>
<dbReference type="Proteomes" id="UP000644020">
    <property type="component" value="Unassembled WGS sequence"/>
</dbReference>
<evidence type="ECO:0000256" key="1">
    <source>
        <dbReference type="SAM" id="Phobius"/>
    </source>
</evidence>
<keyword evidence="3" id="KW-1185">Reference proteome</keyword>
<accession>A0A918W4S0</accession>
<feature type="transmembrane region" description="Helical" evidence="1">
    <location>
        <begin position="82"/>
        <end position="102"/>
    </location>
</feature>
<reference evidence="2" key="2">
    <citation type="submission" date="2020-09" db="EMBL/GenBank/DDBJ databases">
        <authorList>
            <person name="Sun Q."/>
            <person name="Ohkuma M."/>
        </authorList>
    </citation>
    <scope>NUCLEOTIDE SEQUENCE</scope>
    <source>
        <strain evidence="2">JCM 4518</strain>
    </source>
</reference>
<gene>
    <name evidence="2" type="ORF">GCM10010305_03590</name>
</gene>
<sequence length="209" mass="22416">MTTRHAPAPAQPAPFGRLRAAWRGAHAPVPGVPRWARWAAYTIPFAVLPSGLWRIMTVVFGIGDSAVHGRGQLPSWLPGSVYVVALSLVSELLAFTAIGLIASWGEVFPRWIPLLGGRRVPTLAAVVPAALGALALTALWTAALVTSLFGLTLQGDPLPSDYPGNAMHGWELAFFHATYIPLLLWGPLLAAVCFAYWRRRTQGTGPARP</sequence>
<feature type="transmembrane region" description="Helical" evidence="1">
    <location>
        <begin position="123"/>
        <end position="153"/>
    </location>
</feature>
<feature type="transmembrane region" description="Helical" evidence="1">
    <location>
        <begin position="173"/>
        <end position="197"/>
    </location>
</feature>